<dbReference type="InterPro" id="IPR020845">
    <property type="entry name" value="AMP-binding_CS"/>
</dbReference>
<sequence length="542" mass="60303">MLGLMQDWPLLLPRLVDHAARHHPGREIVTRSVEGPIHRTNWKELRLRSLRVAQRLARDGIRLGDRVATLAWNTWRHLEAWYGITGIGAIYHTVNPRLFPEQIAWILNHAESRVMMADLTFVPLLEKLAPRLPHIERYILLTDAAHMPASTSLPNAIPYEEWLAEADGDFAWASFDENTAAGLCYTSGTTGEPKGVLYSHRSNVLHGMACCVPDAFGLAARDRVMPVVPMFHANAWAIAFCTPLVGAALVMPGAKLDGASLHELLEQERVTFTAGVPTVWLMLLQHLEATGGRLSSLERVAIGGSACPRAMIQAFQDKYGVRVIHAWGMTEMSPVGTLAGPKPEVAHLTGEAKLDLQERQGAAMFTVDMKITDDEGRELPWDGRTFGRLKVKGPAVARRYYRREQEEILDADGFFDTGDVATIDANGYMKITDRSKDVIKSGGEWISSIDLENLAVGHPDVAEAAVIAVPHPKWGERPLLLAVPKPGREPTKEALLDFLRPKVAKWWLPNDVVFVPELPHTATGKLLKTKLREDYRDYRLPE</sequence>
<protein>
    <submittedName>
        <fullName evidence="3">Long-chain-fatty-acid--CoA ligase</fullName>
        <ecNumber evidence="3">6.2.1.3</ecNumber>
    </submittedName>
</protein>
<comment type="caution">
    <text evidence="3">The sequence shown here is derived from an EMBL/GenBank/DDBJ whole genome shotgun (WGS) entry which is preliminary data.</text>
</comment>
<name>A0ABS7EZD9_9PROT</name>
<gene>
    <name evidence="3" type="ORF">K1J50_04445</name>
</gene>
<evidence type="ECO:0000313" key="4">
    <source>
        <dbReference type="Proteomes" id="UP001519924"/>
    </source>
</evidence>
<dbReference type="Gene3D" id="3.30.300.30">
    <property type="match status" value="1"/>
</dbReference>
<accession>A0ABS7EZD9</accession>
<dbReference type="RefSeq" id="WP_220116231.1">
    <property type="nucleotide sequence ID" value="NZ_JAHZUY010000006.1"/>
</dbReference>
<dbReference type="Gene3D" id="3.40.50.12780">
    <property type="entry name" value="N-terminal domain of ligase-like"/>
    <property type="match status" value="1"/>
</dbReference>
<dbReference type="NCBIfam" id="NF004674">
    <property type="entry name" value="PRK06018.1"/>
    <property type="match status" value="1"/>
</dbReference>
<dbReference type="InterPro" id="IPR000873">
    <property type="entry name" value="AMP-dep_synth/lig_dom"/>
</dbReference>
<keyword evidence="4" id="KW-1185">Reference proteome</keyword>
<dbReference type="PANTHER" id="PTHR43767:SF11">
    <property type="entry name" value="MEDIUM-CHAIN-FATTY-ACID--COA LIGASE"/>
    <property type="match status" value="1"/>
</dbReference>
<dbReference type="InterPro" id="IPR025110">
    <property type="entry name" value="AMP-bd_C"/>
</dbReference>
<feature type="domain" description="AMP-dependent synthetase/ligase" evidence="1">
    <location>
        <begin position="17"/>
        <end position="401"/>
    </location>
</feature>
<dbReference type="SUPFAM" id="SSF56801">
    <property type="entry name" value="Acetyl-CoA synthetase-like"/>
    <property type="match status" value="1"/>
</dbReference>
<evidence type="ECO:0000313" key="3">
    <source>
        <dbReference type="EMBL" id="MBW8268728.1"/>
    </source>
</evidence>
<dbReference type="PROSITE" id="PS00455">
    <property type="entry name" value="AMP_BINDING"/>
    <property type="match status" value="1"/>
</dbReference>
<dbReference type="GO" id="GO:0004467">
    <property type="term" value="F:long-chain fatty acid-CoA ligase activity"/>
    <property type="evidence" value="ECO:0007669"/>
    <property type="project" value="UniProtKB-EC"/>
</dbReference>
<dbReference type="InterPro" id="IPR045851">
    <property type="entry name" value="AMP-bd_C_sf"/>
</dbReference>
<dbReference type="Pfam" id="PF13193">
    <property type="entry name" value="AMP-binding_C"/>
    <property type="match status" value="1"/>
</dbReference>
<dbReference type="EMBL" id="JAHZUY010000006">
    <property type="protein sequence ID" value="MBW8268728.1"/>
    <property type="molecule type" value="Genomic_DNA"/>
</dbReference>
<dbReference type="InterPro" id="IPR042099">
    <property type="entry name" value="ANL_N_sf"/>
</dbReference>
<dbReference type="NCBIfam" id="NF005426">
    <property type="entry name" value="PRK07008.1"/>
    <property type="match status" value="1"/>
</dbReference>
<reference evidence="3 4" key="1">
    <citation type="submission" date="2021-08" db="EMBL/GenBank/DDBJ databases">
        <title>Caldovatus sediminis gen. nov., sp. nov., a moderately thermophilic bacterium isolated from a hot spring.</title>
        <authorList>
            <person name="Hu C.-J."/>
            <person name="Li W.-J."/>
            <person name="Xian W.-D."/>
        </authorList>
    </citation>
    <scope>NUCLEOTIDE SEQUENCE [LARGE SCALE GENOMIC DNA]</scope>
    <source>
        <strain evidence="3 4">SYSU G05006</strain>
    </source>
</reference>
<dbReference type="PANTHER" id="PTHR43767">
    <property type="entry name" value="LONG-CHAIN-FATTY-ACID--COA LIGASE"/>
    <property type="match status" value="1"/>
</dbReference>
<dbReference type="EC" id="6.2.1.3" evidence="3"/>
<dbReference type="Proteomes" id="UP001519924">
    <property type="component" value="Unassembled WGS sequence"/>
</dbReference>
<dbReference type="InterPro" id="IPR050237">
    <property type="entry name" value="ATP-dep_AMP-bd_enzyme"/>
</dbReference>
<dbReference type="CDD" id="cd12119">
    <property type="entry name" value="ttLC_FACS_AlkK_like"/>
    <property type="match status" value="1"/>
</dbReference>
<evidence type="ECO:0000259" key="1">
    <source>
        <dbReference type="Pfam" id="PF00501"/>
    </source>
</evidence>
<organism evidence="3 4">
    <name type="scientific">Caldovatus aquaticus</name>
    <dbReference type="NCBI Taxonomy" id="2865671"/>
    <lineage>
        <taxon>Bacteria</taxon>
        <taxon>Pseudomonadati</taxon>
        <taxon>Pseudomonadota</taxon>
        <taxon>Alphaproteobacteria</taxon>
        <taxon>Acetobacterales</taxon>
        <taxon>Roseomonadaceae</taxon>
        <taxon>Caldovatus</taxon>
    </lineage>
</organism>
<evidence type="ECO:0000259" key="2">
    <source>
        <dbReference type="Pfam" id="PF13193"/>
    </source>
</evidence>
<dbReference type="NCBIfam" id="NF004837">
    <property type="entry name" value="PRK06187.1"/>
    <property type="match status" value="1"/>
</dbReference>
<proteinExistence type="predicted"/>
<dbReference type="Pfam" id="PF00501">
    <property type="entry name" value="AMP-binding"/>
    <property type="match status" value="1"/>
</dbReference>
<keyword evidence="3" id="KW-0436">Ligase</keyword>
<feature type="domain" description="AMP-binding enzyme C-terminal" evidence="2">
    <location>
        <begin position="451"/>
        <end position="525"/>
    </location>
</feature>